<gene>
    <name evidence="2" type="ORF">HW532_15770</name>
</gene>
<proteinExistence type="predicted"/>
<keyword evidence="1" id="KW-1133">Transmembrane helix</keyword>
<reference evidence="2 3" key="1">
    <citation type="submission" date="2020-06" db="EMBL/GenBank/DDBJ databases">
        <title>Genome sequence of 2 isolates from Red Sea Mangroves.</title>
        <authorList>
            <person name="Sefrji F."/>
            <person name="Michoud G."/>
            <person name="Merlino G."/>
            <person name="Daffonchio D."/>
        </authorList>
    </citation>
    <scope>NUCLEOTIDE SEQUENCE [LARGE SCALE GENOMIC DNA]</scope>
    <source>
        <strain evidence="2 3">R1DC25</strain>
    </source>
</reference>
<keyword evidence="1" id="KW-0472">Membrane</keyword>
<dbReference type="Proteomes" id="UP000593594">
    <property type="component" value="Chromosome"/>
</dbReference>
<dbReference type="SMR" id="A0A7S8C5Z5"/>
<keyword evidence="1" id="KW-0812">Transmembrane</keyword>
<sequence>MTDKDPLAAKLSGQLEILIKTFERSNDEARKSRKAIYDRINLISDRLNNMSERITVLEARMGHVETDVQDIAPVVNRAKKLESGGKGALAALGIVMTAAGGLLVYFGDIIRDRLFGGS</sequence>
<dbReference type="AlphaFoldDB" id="A0A7S8C5Z5"/>
<dbReference type="InterPro" id="IPR010889">
    <property type="entry name" value="DUF1515"/>
</dbReference>
<dbReference type="RefSeq" id="WP_213161382.1">
    <property type="nucleotide sequence ID" value="NZ_CP058214.1"/>
</dbReference>
<organism evidence="2 3">
    <name type="scientific">Kaustia mangrovi</name>
    <dbReference type="NCBI Taxonomy" id="2593653"/>
    <lineage>
        <taxon>Bacteria</taxon>
        <taxon>Pseudomonadati</taxon>
        <taxon>Pseudomonadota</taxon>
        <taxon>Alphaproteobacteria</taxon>
        <taxon>Hyphomicrobiales</taxon>
        <taxon>Parvibaculaceae</taxon>
        <taxon>Kaustia</taxon>
    </lineage>
</organism>
<evidence type="ECO:0000256" key="1">
    <source>
        <dbReference type="SAM" id="Phobius"/>
    </source>
</evidence>
<accession>A0A7S8C5Z5</accession>
<name>A0A7S8C5Z5_9HYPH</name>
<keyword evidence="3" id="KW-1185">Reference proteome</keyword>
<evidence type="ECO:0000313" key="3">
    <source>
        <dbReference type="Proteomes" id="UP000593594"/>
    </source>
</evidence>
<dbReference type="KEGG" id="kmn:HW532_15770"/>
<dbReference type="Pfam" id="PF07439">
    <property type="entry name" value="DUF1515"/>
    <property type="match status" value="1"/>
</dbReference>
<protein>
    <submittedName>
        <fullName evidence="2">DUF1515 family protein</fullName>
    </submittedName>
</protein>
<evidence type="ECO:0000313" key="2">
    <source>
        <dbReference type="EMBL" id="QPC44020.1"/>
    </source>
</evidence>
<feature type="transmembrane region" description="Helical" evidence="1">
    <location>
        <begin position="87"/>
        <end position="106"/>
    </location>
</feature>
<dbReference type="EMBL" id="CP058214">
    <property type="protein sequence ID" value="QPC44020.1"/>
    <property type="molecule type" value="Genomic_DNA"/>
</dbReference>